<proteinExistence type="predicted"/>
<dbReference type="RefSeq" id="WP_015758028.1">
    <property type="nucleotide sequence ID" value="NC_013216.1"/>
</dbReference>
<evidence type="ECO:0000313" key="2">
    <source>
        <dbReference type="Proteomes" id="UP000002217"/>
    </source>
</evidence>
<evidence type="ECO:0000313" key="1">
    <source>
        <dbReference type="EMBL" id="ACV63332.1"/>
    </source>
</evidence>
<dbReference type="OrthoDB" id="2354029at2"/>
<keyword evidence="2" id="KW-1185">Reference proteome</keyword>
<name>C8W0S7_DESAS</name>
<gene>
    <name evidence="1" type="ordered locus">Dtox_2530</name>
</gene>
<organism evidence="1 2">
    <name type="scientific">Desulfofarcimen acetoxidans (strain ATCC 49208 / DSM 771 / KCTC 5769 / VKM B-1644 / 5575)</name>
    <name type="common">Desulfotomaculum acetoxidans</name>
    <dbReference type="NCBI Taxonomy" id="485916"/>
    <lineage>
        <taxon>Bacteria</taxon>
        <taxon>Bacillati</taxon>
        <taxon>Bacillota</taxon>
        <taxon>Clostridia</taxon>
        <taxon>Eubacteriales</taxon>
        <taxon>Peptococcaceae</taxon>
        <taxon>Desulfofarcimen</taxon>
    </lineage>
</organism>
<dbReference type="EMBL" id="CP001720">
    <property type="protein sequence ID" value="ACV63332.1"/>
    <property type="molecule type" value="Genomic_DNA"/>
</dbReference>
<dbReference type="eggNOG" id="ENOG50343RF">
    <property type="taxonomic scope" value="Bacteria"/>
</dbReference>
<sequence length="206" mass="24034">MIQNLKNANTGGIIIAKIFIQIEKAEDVVTSFKIVGKLKALYYFGVNYSNYVTETEKFLFDFLVYQNRFPIFFYFEADNDFKNIVGNFNANQIDYTLDRLADKSWVFSIKEGLQKYNIPLFRVRVENTASLKVVLNEAFCLASSNQRLFISFGDNLTYYTKKVKNWQKRILDRSILNLSLEFPTTFIKVCHDGQGFHLYTSRTIPN</sequence>
<reference evidence="1 2" key="1">
    <citation type="journal article" date="2009" name="Stand. Genomic Sci.">
        <title>Complete genome sequence of Desulfotomaculum acetoxidans type strain (5575).</title>
        <authorList>
            <person name="Spring S."/>
            <person name="Lapidus A."/>
            <person name="Schroder M."/>
            <person name="Gleim D."/>
            <person name="Sims D."/>
            <person name="Meincke L."/>
            <person name="Glavina Del Rio T."/>
            <person name="Tice H."/>
            <person name="Copeland A."/>
            <person name="Cheng J.F."/>
            <person name="Lucas S."/>
            <person name="Chen F."/>
            <person name="Nolan M."/>
            <person name="Bruce D."/>
            <person name="Goodwin L."/>
            <person name="Pitluck S."/>
            <person name="Ivanova N."/>
            <person name="Mavromatis K."/>
            <person name="Mikhailova N."/>
            <person name="Pati A."/>
            <person name="Chen A."/>
            <person name="Palaniappan K."/>
            <person name="Land M."/>
            <person name="Hauser L."/>
            <person name="Chang Y.J."/>
            <person name="Jeffries C.D."/>
            <person name="Chain P."/>
            <person name="Saunders E."/>
            <person name="Brettin T."/>
            <person name="Detter J.C."/>
            <person name="Goker M."/>
            <person name="Bristow J."/>
            <person name="Eisen J.A."/>
            <person name="Markowitz V."/>
            <person name="Hugenholtz P."/>
            <person name="Kyrpides N.C."/>
            <person name="Klenk H.P."/>
            <person name="Han C."/>
        </authorList>
    </citation>
    <scope>NUCLEOTIDE SEQUENCE [LARGE SCALE GENOMIC DNA]</scope>
    <source>
        <strain evidence="2">ATCC 49208 / DSM 771 / VKM B-1644</strain>
    </source>
</reference>
<dbReference type="HOGENOM" id="CLU_114040_0_0_9"/>
<dbReference type="KEGG" id="dae:Dtox_2530"/>
<dbReference type="AlphaFoldDB" id="C8W0S7"/>
<accession>C8W0S7</accession>
<protein>
    <submittedName>
        <fullName evidence="1">Uncharacterized protein</fullName>
    </submittedName>
</protein>
<dbReference type="Proteomes" id="UP000002217">
    <property type="component" value="Chromosome"/>
</dbReference>